<dbReference type="InterPro" id="IPR003869">
    <property type="entry name" value="Polysac_CapD-like"/>
</dbReference>
<feature type="transmembrane region" description="Helical" evidence="2">
    <location>
        <begin position="23"/>
        <end position="46"/>
    </location>
</feature>
<keyword evidence="2" id="KW-1133">Transmembrane helix</keyword>
<dbReference type="Pfam" id="PF02719">
    <property type="entry name" value="Polysacc_synt_2"/>
    <property type="match status" value="1"/>
</dbReference>
<dbReference type="Proteomes" id="UP000092482">
    <property type="component" value="Chromosome"/>
</dbReference>
<keyword evidence="2" id="KW-0472">Membrane</keyword>
<dbReference type="AlphaFoldDB" id="A0A1B1NEG3"/>
<protein>
    <submittedName>
        <fullName evidence="4">UDP-N-acetylglucosamine 4,6-dehydratase</fullName>
        <ecNumber evidence="4">4.2.1.-</ecNumber>
    </submittedName>
</protein>
<dbReference type="PANTHER" id="PTHR43318:SF1">
    <property type="entry name" value="POLYSACCHARIDE BIOSYNTHESIS PROTEIN EPSC-RELATED"/>
    <property type="match status" value="1"/>
</dbReference>
<proteinExistence type="inferred from homology"/>
<dbReference type="InterPro" id="IPR051203">
    <property type="entry name" value="Polysaccharide_Synthase-Rel"/>
</dbReference>
<dbReference type="CDD" id="cd05237">
    <property type="entry name" value="UDP_invert_4-6DH_SDR_e"/>
    <property type="match status" value="1"/>
</dbReference>
<dbReference type="SUPFAM" id="SSF51735">
    <property type="entry name" value="NAD(P)-binding Rossmann-fold domains"/>
    <property type="match status" value="2"/>
</dbReference>
<dbReference type="KEGG" id="serj:SGUI_2420"/>
<keyword evidence="2" id="KW-0812">Transmembrane</keyword>
<dbReference type="Pfam" id="PF13727">
    <property type="entry name" value="CoA_binding_3"/>
    <property type="match status" value="1"/>
</dbReference>
<keyword evidence="5" id="KW-1185">Reference proteome</keyword>
<dbReference type="EC" id="4.2.1.-" evidence="4"/>
<evidence type="ECO:0000313" key="4">
    <source>
        <dbReference type="EMBL" id="ANS79816.1"/>
    </source>
</evidence>
<evidence type="ECO:0000313" key="5">
    <source>
        <dbReference type="Proteomes" id="UP000092482"/>
    </source>
</evidence>
<dbReference type="GO" id="GO:0016829">
    <property type="term" value="F:lyase activity"/>
    <property type="evidence" value="ECO:0007669"/>
    <property type="project" value="UniProtKB-KW"/>
</dbReference>
<feature type="transmembrane region" description="Helical" evidence="2">
    <location>
        <begin position="87"/>
        <end position="105"/>
    </location>
</feature>
<comment type="similarity">
    <text evidence="1">Belongs to the polysaccharide synthase family.</text>
</comment>
<dbReference type="PATRIC" id="fig|1758689.4.peg.2531"/>
<organism evidence="4 5">
    <name type="scientific">Serinicoccus hydrothermalis</name>
    <dbReference type="NCBI Taxonomy" id="1758689"/>
    <lineage>
        <taxon>Bacteria</taxon>
        <taxon>Bacillati</taxon>
        <taxon>Actinomycetota</taxon>
        <taxon>Actinomycetes</taxon>
        <taxon>Micrococcales</taxon>
        <taxon>Ornithinimicrobiaceae</taxon>
        <taxon>Serinicoccus</taxon>
    </lineage>
</organism>
<gene>
    <name evidence="4" type="ORF">SGUI_2420</name>
</gene>
<evidence type="ECO:0000256" key="2">
    <source>
        <dbReference type="SAM" id="Phobius"/>
    </source>
</evidence>
<reference evidence="4 5" key="1">
    <citation type="submission" date="2016-03" db="EMBL/GenBank/DDBJ databases">
        <title>Shallow-sea hydrothermal system.</title>
        <authorList>
            <person name="Tang K."/>
        </authorList>
    </citation>
    <scope>NUCLEOTIDE SEQUENCE [LARGE SCALE GENOMIC DNA]</scope>
    <source>
        <strain evidence="4 5">JLT9</strain>
    </source>
</reference>
<dbReference type="Gene3D" id="3.40.50.720">
    <property type="entry name" value="NAD(P)-binding Rossmann-like Domain"/>
    <property type="match status" value="2"/>
</dbReference>
<dbReference type="STRING" id="1758689.SGUI_2420"/>
<evidence type="ECO:0000259" key="3">
    <source>
        <dbReference type="Pfam" id="PF02719"/>
    </source>
</evidence>
<dbReference type="InterPro" id="IPR036291">
    <property type="entry name" value="NAD(P)-bd_dom_sf"/>
</dbReference>
<feature type="transmembrane region" description="Helical" evidence="2">
    <location>
        <begin position="58"/>
        <end position="81"/>
    </location>
</feature>
<name>A0A1B1NEG3_9MICO</name>
<dbReference type="EMBL" id="CP014989">
    <property type="protein sequence ID" value="ANS79816.1"/>
    <property type="molecule type" value="Genomic_DNA"/>
</dbReference>
<evidence type="ECO:0000256" key="1">
    <source>
        <dbReference type="ARBA" id="ARBA00007430"/>
    </source>
</evidence>
<sequence>MAVAITIWTRLRFDPAVLADRNLWLAMGVAASLHAAVGVATGPYMVKHMRGSFDEITALMKTAGIAALLLIAISWTTPAIFLPRSTALLAPALAIVFMLASRFLVRTYRSRLVSKNPDGERVIVFGAGLAGRRLVHNMLHDDRSQFTPVALLDDDRSKRRLKIEGVPVVGVFARLAWAMDKTKATYLAVAVPHATPELLRDVQRHARDLGLKVQVLPPIEDWLRQTDPQAIDLRDINLEDLLGRRAVELDQEAISEHLTGKVVLVTGAGGSIGSELCRQIAKFDPGRLVMLDRDESALHAVQLTLTGRGLLEGEDLLLADIRDAENLETQFATCKPDVVFHAAALKHLSLLERYPKEAWQTNVLGTLNVLHAAAQNGVGTFVNISTDKAASPTSVLGTSKRMAERLTAEFAHREPGRYVSVRFGNVLGSRGSVIPAFTEQIRQGGPVTVTHQDVERYFMLIPEASQLVLQAGAIGRDGDVLVLDMGTPVKIVDVARDLIRTSGKDIEIRFTGLRPGEKLSEVLFTDGEVFRETEHSLITAVNVPRIAPELVRPRSFSTADQAAAWLAAHVENSPTTALEPAE</sequence>
<feature type="domain" description="Polysaccharide biosynthesis protein CapD-like" evidence="3">
    <location>
        <begin position="263"/>
        <end position="541"/>
    </location>
</feature>
<dbReference type="PANTHER" id="PTHR43318">
    <property type="entry name" value="UDP-N-ACETYLGLUCOSAMINE 4,6-DEHYDRATASE"/>
    <property type="match status" value="1"/>
</dbReference>
<accession>A0A1B1NEG3</accession>
<keyword evidence="4" id="KW-0456">Lyase</keyword>